<keyword evidence="6 8" id="KW-1133">Transmembrane helix</keyword>
<dbReference type="Gene3D" id="1.20.1540.10">
    <property type="entry name" value="Rhomboid-like"/>
    <property type="match status" value="1"/>
</dbReference>
<comment type="similarity">
    <text evidence="2">Belongs to the peptidase S54 family.</text>
</comment>
<evidence type="ECO:0000313" key="10">
    <source>
        <dbReference type="EMBL" id="KAK9864174.1"/>
    </source>
</evidence>
<evidence type="ECO:0000256" key="2">
    <source>
        <dbReference type="ARBA" id="ARBA00009045"/>
    </source>
</evidence>
<keyword evidence="7 8" id="KW-0472">Membrane</keyword>
<evidence type="ECO:0000256" key="8">
    <source>
        <dbReference type="SAM" id="Phobius"/>
    </source>
</evidence>
<evidence type="ECO:0000256" key="5">
    <source>
        <dbReference type="ARBA" id="ARBA00022801"/>
    </source>
</evidence>
<dbReference type="GO" id="GO:0016020">
    <property type="term" value="C:membrane"/>
    <property type="evidence" value="ECO:0007669"/>
    <property type="project" value="UniProtKB-SubCell"/>
</dbReference>
<dbReference type="PANTHER" id="PTHR43066">
    <property type="entry name" value="RHOMBOID-RELATED PROTEIN"/>
    <property type="match status" value="1"/>
</dbReference>
<dbReference type="EMBL" id="JALJOV010000384">
    <property type="protein sequence ID" value="KAK9864174.1"/>
    <property type="molecule type" value="Genomic_DNA"/>
</dbReference>
<dbReference type="PANTHER" id="PTHR43066:SF1">
    <property type="entry name" value="RHOMBOID PROTEIN 2"/>
    <property type="match status" value="1"/>
</dbReference>
<feature type="transmembrane region" description="Helical" evidence="8">
    <location>
        <begin position="182"/>
        <end position="200"/>
    </location>
</feature>
<dbReference type="Proteomes" id="UP001485043">
    <property type="component" value="Unassembled WGS sequence"/>
</dbReference>
<proteinExistence type="inferred from homology"/>
<dbReference type="Pfam" id="PF01694">
    <property type="entry name" value="Rhomboid"/>
    <property type="match status" value="1"/>
</dbReference>
<sequence>MSRPLFHEVLAQPATSVLILLCTFIWLKARSAGVGYSELGLNYERCVKHKEIWRFFSAQFTHVEPLHLLLNMSTLWSIGRTERSTSAVHAGLGDYFKNSLLLLYLVPMVCLSIYHFLINVMKKEQFAQVQMVGYSGVLFGWLTILTQRGASFSLMGMATLPMPMVPLGFLIFTYLIIPKSSLVGHLSGILVGYLLASGALDPLNLYWMLSISAWMGIGVIWSLAHSGMLPASWIKLHGEGDVETGPGPRIQNGILQR</sequence>
<feature type="transmembrane region" description="Helical" evidence="8">
    <location>
        <begin position="99"/>
        <end position="117"/>
    </location>
</feature>
<evidence type="ECO:0000256" key="3">
    <source>
        <dbReference type="ARBA" id="ARBA00022670"/>
    </source>
</evidence>
<evidence type="ECO:0000256" key="4">
    <source>
        <dbReference type="ARBA" id="ARBA00022692"/>
    </source>
</evidence>
<feature type="transmembrane region" description="Helical" evidence="8">
    <location>
        <begin position="152"/>
        <end position="175"/>
    </location>
</feature>
<evidence type="ECO:0000256" key="6">
    <source>
        <dbReference type="ARBA" id="ARBA00022989"/>
    </source>
</evidence>
<dbReference type="GO" id="GO:0004252">
    <property type="term" value="F:serine-type endopeptidase activity"/>
    <property type="evidence" value="ECO:0007669"/>
    <property type="project" value="InterPro"/>
</dbReference>
<evidence type="ECO:0000313" key="11">
    <source>
        <dbReference type="Proteomes" id="UP001485043"/>
    </source>
</evidence>
<keyword evidence="11" id="KW-1185">Reference proteome</keyword>
<gene>
    <name evidence="10" type="ORF">WJX84_010650</name>
</gene>
<keyword evidence="4 8" id="KW-0812">Transmembrane</keyword>
<evidence type="ECO:0000259" key="9">
    <source>
        <dbReference type="Pfam" id="PF01694"/>
    </source>
</evidence>
<organism evidence="10 11">
    <name type="scientific">Apatococcus fuscideae</name>
    <dbReference type="NCBI Taxonomy" id="2026836"/>
    <lineage>
        <taxon>Eukaryota</taxon>
        <taxon>Viridiplantae</taxon>
        <taxon>Chlorophyta</taxon>
        <taxon>core chlorophytes</taxon>
        <taxon>Trebouxiophyceae</taxon>
        <taxon>Chlorellales</taxon>
        <taxon>Chlorellaceae</taxon>
        <taxon>Apatococcus</taxon>
    </lineage>
</organism>
<dbReference type="AlphaFoldDB" id="A0AAW1T5T6"/>
<evidence type="ECO:0000256" key="7">
    <source>
        <dbReference type="ARBA" id="ARBA00023136"/>
    </source>
</evidence>
<feature type="transmembrane region" description="Helical" evidence="8">
    <location>
        <begin position="129"/>
        <end position="146"/>
    </location>
</feature>
<keyword evidence="3" id="KW-0645">Protease</keyword>
<name>A0AAW1T5T6_9CHLO</name>
<dbReference type="FunFam" id="1.20.1540.10:FF:000008">
    <property type="entry name" value="RHOMBOID-like protein 13"/>
    <property type="match status" value="1"/>
</dbReference>
<feature type="domain" description="Peptidase S54 rhomboid" evidence="9">
    <location>
        <begin position="50"/>
        <end position="196"/>
    </location>
</feature>
<dbReference type="InterPro" id="IPR035952">
    <property type="entry name" value="Rhomboid-like_sf"/>
</dbReference>
<accession>A0AAW1T5T6</accession>
<dbReference type="InterPro" id="IPR022764">
    <property type="entry name" value="Peptidase_S54_rhomboid_dom"/>
</dbReference>
<reference evidence="10 11" key="1">
    <citation type="journal article" date="2024" name="Nat. Commun.">
        <title>Phylogenomics reveals the evolutionary origins of lichenization in chlorophyte algae.</title>
        <authorList>
            <person name="Puginier C."/>
            <person name="Libourel C."/>
            <person name="Otte J."/>
            <person name="Skaloud P."/>
            <person name="Haon M."/>
            <person name="Grisel S."/>
            <person name="Petersen M."/>
            <person name="Berrin J.G."/>
            <person name="Delaux P.M."/>
            <person name="Dal Grande F."/>
            <person name="Keller J."/>
        </authorList>
    </citation>
    <scope>NUCLEOTIDE SEQUENCE [LARGE SCALE GENOMIC DNA]</scope>
    <source>
        <strain evidence="10 11">SAG 2523</strain>
    </source>
</reference>
<comment type="caution">
    <text evidence="10">The sequence shown here is derived from an EMBL/GenBank/DDBJ whole genome shotgun (WGS) entry which is preliminary data.</text>
</comment>
<dbReference type="GO" id="GO:0006508">
    <property type="term" value="P:proteolysis"/>
    <property type="evidence" value="ECO:0007669"/>
    <property type="project" value="UniProtKB-KW"/>
</dbReference>
<comment type="subcellular location">
    <subcellularLocation>
        <location evidence="1">Membrane</location>
        <topology evidence="1">Multi-pass membrane protein</topology>
    </subcellularLocation>
</comment>
<protein>
    <recommendedName>
        <fullName evidence="9">Peptidase S54 rhomboid domain-containing protein</fullName>
    </recommendedName>
</protein>
<dbReference type="SUPFAM" id="SSF144091">
    <property type="entry name" value="Rhomboid-like"/>
    <property type="match status" value="1"/>
</dbReference>
<keyword evidence="5" id="KW-0378">Hydrolase</keyword>
<feature type="transmembrane region" description="Helical" evidence="8">
    <location>
        <begin position="206"/>
        <end position="224"/>
    </location>
</feature>
<evidence type="ECO:0000256" key="1">
    <source>
        <dbReference type="ARBA" id="ARBA00004141"/>
    </source>
</evidence>